<evidence type="ECO:0000256" key="3">
    <source>
        <dbReference type="ARBA" id="ARBA00022677"/>
    </source>
</evidence>
<protein>
    <submittedName>
        <fullName evidence="4">Uncharacterized protein</fullName>
    </submittedName>
</protein>
<accession>A0AA39FEU2</accession>
<dbReference type="Pfam" id="PF03036">
    <property type="entry name" value="Perilipin"/>
    <property type="match status" value="1"/>
</dbReference>
<dbReference type="EMBL" id="JAQQBR010001831">
    <property type="protein sequence ID" value="KAK0168270.1"/>
    <property type="molecule type" value="Genomic_DNA"/>
</dbReference>
<gene>
    <name evidence="4" type="ORF">PV327_002094</name>
</gene>
<dbReference type="Proteomes" id="UP001168972">
    <property type="component" value="Unassembled WGS sequence"/>
</dbReference>
<dbReference type="AlphaFoldDB" id="A0AA39FEU2"/>
<proteinExistence type="inferred from homology"/>
<comment type="caution">
    <text evidence="4">The sequence shown here is derived from an EMBL/GenBank/DDBJ whole genome shotgun (WGS) entry which is preliminary data.</text>
</comment>
<keyword evidence="5" id="KW-1185">Reference proteome</keyword>
<keyword evidence="3" id="KW-0551">Lipid droplet</keyword>
<organism evidence="4 5">
    <name type="scientific">Microctonus hyperodae</name>
    <name type="common">Parasitoid wasp</name>
    <dbReference type="NCBI Taxonomy" id="165561"/>
    <lineage>
        <taxon>Eukaryota</taxon>
        <taxon>Metazoa</taxon>
        <taxon>Ecdysozoa</taxon>
        <taxon>Arthropoda</taxon>
        <taxon>Hexapoda</taxon>
        <taxon>Insecta</taxon>
        <taxon>Pterygota</taxon>
        <taxon>Neoptera</taxon>
        <taxon>Endopterygota</taxon>
        <taxon>Hymenoptera</taxon>
        <taxon>Apocrita</taxon>
        <taxon>Ichneumonoidea</taxon>
        <taxon>Braconidae</taxon>
        <taxon>Euphorinae</taxon>
        <taxon>Microctonus</taxon>
    </lineage>
</organism>
<dbReference type="GO" id="GO:0005811">
    <property type="term" value="C:lipid droplet"/>
    <property type="evidence" value="ECO:0007669"/>
    <property type="project" value="UniProtKB-SubCell"/>
</dbReference>
<sequence>MDTELIEQFSKIQAIDRAMQIPSVNYLWDKSTEVYGRVKSTNTFTNWAFDTIEMVINIVIAKSMPVAKFMEKPIYNLDKTLCQGIDFVEVKLPIIKENPKEIIDKTKSLVTQRLRPAVQIFIDLKQETQQRVRIITLHTYYKVHYLRVYSWQQADKVMSTETGINILKRVDNTTGMAELMLDKYLPALEDESFSDSDDECSEDAKLHHTIVRLSEFSSRATKRIYFALMERMQHMYKIEILILILHALIMIQAIKYIETILASILKIVNDCLTSR</sequence>
<dbReference type="GO" id="GO:0005829">
    <property type="term" value="C:cytosol"/>
    <property type="evidence" value="ECO:0007669"/>
    <property type="project" value="TreeGrafter"/>
</dbReference>
<evidence type="ECO:0000313" key="4">
    <source>
        <dbReference type="EMBL" id="KAK0168270.1"/>
    </source>
</evidence>
<dbReference type="PANTHER" id="PTHR14024">
    <property type="entry name" value="PERILIPIN"/>
    <property type="match status" value="1"/>
</dbReference>
<reference evidence="4" key="2">
    <citation type="submission" date="2023-03" db="EMBL/GenBank/DDBJ databases">
        <authorList>
            <person name="Inwood S.N."/>
            <person name="Skelly J.G."/>
            <person name="Guhlin J."/>
            <person name="Harrop T.W.R."/>
            <person name="Goldson S.G."/>
            <person name="Dearden P.K."/>
        </authorList>
    </citation>
    <scope>NUCLEOTIDE SEQUENCE</scope>
    <source>
        <strain evidence="4">Lincoln</strain>
        <tissue evidence="4">Whole body</tissue>
    </source>
</reference>
<evidence type="ECO:0000256" key="2">
    <source>
        <dbReference type="ARBA" id="ARBA00006311"/>
    </source>
</evidence>
<reference evidence="4" key="1">
    <citation type="journal article" date="2023" name="bioRxiv">
        <title>Scaffold-level genome assemblies of two parasitoid biocontrol wasps reveal the parthenogenesis mechanism and an associated novel virus.</title>
        <authorList>
            <person name="Inwood S."/>
            <person name="Skelly J."/>
            <person name="Guhlin J."/>
            <person name="Harrop T."/>
            <person name="Goldson S."/>
            <person name="Dearden P."/>
        </authorList>
    </citation>
    <scope>NUCLEOTIDE SEQUENCE</scope>
    <source>
        <strain evidence="4">Lincoln</strain>
        <tissue evidence="4">Whole body</tissue>
    </source>
</reference>
<dbReference type="GO" id="GO:0019915">
    <property type="term" value="P:lipid storage"/>
    <property type="evidence" value="ECO:0007669"/>
    <property type="project" value="TreeGrafter"/>
</dbReference>
<evidence type="ECO:0000313" key="5">
    <source>
        <dbReference type="Proteomes" id="UP001168972"/>
    </source>
</evidence>
<dbReference type="GO" id="GO:0010890">
    <property type="term" value="P:positive regulation of triglyceride storage"/>
    <property type="evidence" value="ECO:0007669"/>
    <property type="project" value="TreeGrafter"/>
</dbReference>
<comment type="subcellular location">
    <subcellularLocation>
        <location evidence="1">Lipid droplet</location>
    </subcellularLocation>
</comment>
<dbReference type="PANTHER" id="PTHR14024:SF53">
    <property type="entry name" value="LIPID STORAGE DROPLETS SURFACE-BINDING PROTEIN 2"/>
    <property type="match status" value="1"/>
</dbReference>
<name>A0AA39FEU2_MICHY</name>
<dbReference type="InterPro" id="IPR004279">
    <property type="entry name" value="Perilipin"/>
</dbReference>
<evidence type="ECO:0000256" key="1">
    <source>
        <dbReference type="ARBA" id="ARBA00004502"/>
    </source>
</evidence>
<comment type="similarity">
    <text evidence="2">Belongs to the perilipin family.</text>
</comment>